<evidence type="ECO:0000256" key="1">
    <source>
        <dbReference type="SAM" id="MobiDB-lite"/>
    </source>
</evidence>
<name>A0ABX1FZ55_9PSEU</name>
<accession>A0ABX1FZ55</accession>
<feature type="compositionally biased region" description="Basic and acidic residues" evidence="1">
    <location>
        <begin position="8"/>
        <end position="24"/>
    </location>
</feature>
<dbReference type="Proteomes" id="UP001515943">
    <property type="component" value="Unassembled WGS sequence"/>
</dbReference>
<proteinExistence type="predicted"/>
<organism evidence="3 4">
    <name type="scientific">Lentzea indica</name>
    <dbReference type="NCBI Taxonomy" id="2604800"/>
    <lineage>
        <taxon>Bacteria</taxon>
        <taxon>Bacillati</taxon>
        <taxon>Actinomycetota</taxon>
        <taxon>Actinomycetes</taxon>
        <taxon>Pseudonocardiales</taxon>
        <taxon>Pseudonocardiaceae</taxon>
        <taxon>Lentzea</taxon>
    </lineage>
</organism>
<dbReference type="EMBL" id="VSRL01000389">
    <property type="protein sequence ID" value="NKE63643.1"/>
    <property type="molecule type" value="Genomic_DNA"/>
</dbReference>
<evidence type="ECO:0000313" key="4">
    <source>
        <dbReference type="Proteomes" id="UP001515943"/>
    </source>
</evidence>
<protein>
    <submittedName>
        <fullName evidence="3">M23 family metallopeptidase</fullName>
    </submittedName>
</protein>
<dbReference type="Pfam" id="PF01551">
    <property type="entry name" value="Peptidase_M23"/>
    <property type="match status" value="1"/>
</dbReference>
<keyword evidence="4" id="KW-1185">Reference proteome</keyword>
<dbReference type="InterPro" id="IPR011055">
    <property type="entry name" value="Dup_hybrid_motif"/>
</dbReference>
<evidence type="ECO:0000259" key="2">
    <source>
        <dbReference type="Pfam" id="PF01551"/>
    </source>
</evidence>
<reference evidence="3 4" key="1">
    <citation type="submission" date="2019-08" db="EMBL/GenBank/DDBJ databases">
        <title>Lentzea from Indian Himalayas.</title>
        <authorList>
            <person name="Mandal S."/>
            <person name="Mallick Gupta A."/>
            <person name="Maiti P.K."/>
            <person name="Sarkar J."/>
            <person name="Mandal S."/>
        </authorList>
    </citation>
    <scope>NUCLEOTIDE SEQUENCE [LARGE SCALE GENOMIC DNA]</scope>
    <source>
        <strain evidence="3 4">PSKA42</strain>
    </source>
</reference>
<comment type="caution">
    <text evidence="3">The sequence shown here is derived from an EMBL/GenBank/DDBJ whole genome shotgun (WGS) entry which is preliminary data.</text>
</comment>
<dbReference type="CDD" id="cd12797">
    <property type="entry name" value="M23_peptidase"/>
    <property type="match status" value="1"/>
</dbReference>
<gene>
    <name evidence="3" type="ORF">FXN61_45765</name>
</gene>
<dbReference type="PANTHER" id="PTHR21666:SF270">
    <property type="entry name" value="MUREIN HYDROLASE ACTIVATOR ENVC"/>
    <property type="match status" value="1"/>
</dbReference>
<dbReference type="PANTHER" id="PTHR21666">
    <property type="entry name" value="PEPTIDASE-RELATED"/>
    <property type="match status" value="1"/>
</dbReference>
<feature type="domain" description="M23ase beta-sheet core" evidence="2">
    <location>
        <begin position="157"/>
        <end position="252"/>
    </location>
</feature>
<feature type="region of interest" description="Disordered" evidence="1">
    <location>
        <begin position="1"/>
        <end position="39"/>
    </location>
</feature>
<dbReference type="InterPro" id="IPR050570">
    <property type="entry name" value="Cell_wall_metabolism_enzyme"/>
</dbReference>
<dbReference type="InterPro" id="IPR016047">
    <property type="entry name" value="M23ase_b-sheet_dom"/>
</dbReference>
<sequence length="263" mass="27430">MSHHRSPGGHERSAALDEAVDRASTRTVSSHRLPPPPSALRGRIVVAAVAVGAFAAAGAGQTLQAASDDSKKDLHLANHSDGAATFDGVGGDTASAPQILAVAKTTSEGSAEAAKLLRSQQLTTQREAAEAEKKRPKFVRPAAGDFTSGYGGRWGTMHLGIDIAGPIGTPILSVADGEVIEAGPASGFGLWVRVQHEDGTITVYGHVDTFNVREGQKVKAGQQIARMGNRGFSTGPHLHFEVWNPGGQKINPLTWLNARGVTV</sequence>
<evidence type="ECO:0000313" key="3">
    <source>
        <dbReference type="EMBL" id="NKE63643.1"/>
    </source>
</evidence>
<dbReference type="Gene3D" id="2.70.70.10">
    <property type="entry name" value="Glucose Permease (Domain IIA)"/>
    <property type="match status" value="1"/>
</dbReference>
<dbReference type="RefSeq" id="WP_167980216.1">
    <property type="nucleotide sequence ID" value="NZ_VSRL01000389.1"/>
</dbReference>
<dbReference type="SUPFAM" id="SSF51261">
    <property type="entry name" value="Duplicated hybrid motif"/>
    <property type="match status" value="1"/>
</dbReference>